<proteinExistence type="predicted"/>
<protein>
    <submittedName>
        <fullName evidence="1">DsrE family protein</fullName>
    </submittedName>
</protein>
<dbReference type="InterPro" id="IPR027396">
    <property type="entry name" value="DsrEFH-like"/>
</dbReference>
<gene>
    <name evidence="1" type="ORF">F0361_11740</name>
</gene>
<dbReference type="PANTHER" id="PTHR37691:SF1">
    <property type="entry name" value="BLR3518 PROTEIN"/>
    <property type="match status" value="1"/>
</dbReference>
<dbReference type="Pfam" id="PF02635">
    <property type="entry name" value="DsrE"/>
    <property type="match status" value="1"/>
</dbReference>
<dbReference type="EMBL" id="VUOE01000002">
    <property type="protein sequence ID" value="KAA2216664.1"/>
    <property type="molecule type" value="Genomic_DNA"/>
</dbReference>
<sequence length="212" mass="23690">MKRYFRKLIEKFTKGWEVNIGPFKSKSIQFQKLETNYMKSVLSLLTALFCIGVSLGQEWETPIIKGYGKIKNFKDVTVQPDASLEYKLVFDITSDSEMDGVNKGLWKIARVINMLGSAGIPSDKVHMVAAIHGAATFATLTDAKHQEMYSKVNPNTELLQLLKKYGVELFVCAQATAARNIRAEDLNPNTELALSAMTVLANYQLQGYALMP</sequence>
<organism evidence="1 2">
    <name type="scientific">Maribacter flavus</name>
    <dbReference type="NCBI Taxonomy" id="1658664"/>
    <lineage>
        <taxon>Bacteria</taxon>
        <taxon>Pseudomonadati</taxon>
        <taxon>Bacteroidota</taxon>
        <taxon>Flavobacteriia</taxon>
        <taxon>Flavobacteriales</taxon>
        <taxon>Flavobacteriaceae</taxon>
        <taxon>Maribacter</taxon>
    </lineage>
</organism>
<accession>A0A5B2TQT2</accession>
<dbReference type="Gene3D" id="3.40.1260.10">
    <property type="entry name" value="DsrEFH-like"/>
    <property type="match status" value="1"/>
</dbReference>
<evidence type="ECO:0000313" key="1">
    <source>
        <dbReference type="EMBL" id="KAA2216664.1"/>
    </source>
</evidence>
<reference evidence="1 2" key="1">
    <citation type="submission" date="2019-09" db="EMBL/GenBank/DDBJ databases">
        <authorList>
            <person name="Khan S.A."/>
            <person name="Jeon C.O."/>
            <person name="Chun B.H."/>
            <person name="Jeong S.E."/>
        </authorList>
    </citation>
    <scope>NUCLEOTIDE SEQUENCE [LARGE SCALE GENOMIC DNA]</scope>
    <source>
        <strain evidence="1 2">KCTC 42508</strain>
    </source>
</reference>
<dbReference type="AlphaFoldDB" id="A0A5B2TQT2"/>
<comment type="caution">
    <text evidence="1">The sequence shown here is derived from an EMBL/GenBank/DDBJ whole genome shotgun (WGS) entry which is preliminary data.</text>
</comment>
<dbReference type="InterPro" id="IPR003787">
    <property type="entry name" value="Sulphur_relay_DsrE/F-like"/>
</dbReference>
<name>A0A5B2TQT2_9FLAO</name>
<dbReference type="SUPFAM" id="SSF75169">
    <property type="entry name" value="DsrEFH-like"/>
    <property type="match status" value="1"/>
</dbReference>
<dbReference type="Proteomes" id="UP000323188">
    <property type="component" value="Unassembled WGS sequence"/>
</dbReference>
<dbReference type="PANTHER" id="PTHR37691">
    <property type="entry name" value="BLR3518 PROTEIN"/>
    <property type="match status" value="1"/>
</dbReference>
<evidence type="ECO:0000313" key="2">
    <source>
        <dbReference type="Proteomes" id="UP000323188"/>
    </source>
</evidence>